<evidence type="ECO:0000313" key="3">
    <source>
        <dbReference type="Proteomes" id="UP000228528"/>
    </source>
</evidence>
<keyword evidence="1" id="KW-1133">Transmembrane helix</keyword>
<feature type="transmembrane region" description="Helical" evidence="1">
    <location>
        <begin position="27"/>
        <end position="47"/>
    </location>
</feature>
<keyword evidence="1" id="KW-0812">Transmembrane</keyword>
<proteinExistence type="predicted"/>
<dbReference type="Proteomes" id="UP000228528">
    <property type="component" value="Unassembled WGS sequence"/>
</dbReference>
<accession>A0A2M6P079</accession>
<protein>
    <submittedName>
        <fullName evidence="2">Uncharacterized protein</fullName>
    </submittedName>
</protein>
<organism evidence="2 3">
    <name type="scientific">Candidatus Magasanikbacteria bacterium CG10_big_fil_rev_8_21_14_0_10_38_6</name>
    <dbReference type="NCBI Taxonomy" id="1974647"/>
    <lineage>
        <taxon>Bacteria</taxon>
        <taxon>Candidatus Magasanikiibacteriota</taxon>
    </lineage>
</organism>
<comment type="caution">
    <text evidence="2">The sequence shown here is derived from an EMBL/GenBank/DDBJ whole genome shotgun (WGS) entry which is preliminary data.</text>
</comment>
<evidence type="ECO:0000256" key="1">
    <source>
        <dbReference type="SAM" id="Phobius"/>
    </source>
</evidence>
<evidence type="ECO:0000313" key="2">
    <source>
        <dbReference type="EMBL" id="PIR77107.1"/>
    </source>
</evidence>
<name>A0A2M6P079_9BACT</name>
<sequence>MLVTGGYICFVIACVFTIDEQSSPKERGFTFFLPVLIATVAFIQIAYKKGEKPQWQWGIKQNKKK</sequence>
<reference evidence="3" key="1">
    <citation type="submission" date="2017-09" db="EMBL/GenBank/DDBJ databases">
        <title>Depth-based differentiation of microbial function through sediment-hosted aquifers and enrichment of novel symbionts in the deep terrestrial subsurface.</title>
        <authorList>
            <person name="Probst A.J."/>
            <person name="Ladd B."/>
            <person name="Jarett J.K."/>
            <person name="Geller-Mcgrath D.E."/>
            <person name="Sieber C.M.K."/>
            <person name="Emerson J.B."/>
            <person name="Anantharaman K."/>
            <person name="Thomas B.C."/>
            <person name="Malmstrom R."/>
            <person name="Stieglmeier M."/>
            <person name="Klingl A."/>
            <person name="Woyke T."/>
            <person name="Ryan C.M."/>
            <person name="Banfield J.F."/>
        </authorList>
    </citation>
    <scope>NUCLEOTIDE SEQUENCE [LARGE SCALE GENOMIC DNA]</scope>
</reference>
<keyword evidence="1" id="KW-0472">Membrane</keyword>
<dbReference type="AlphaFoldDB" id="A0A2M6P079"/>
<dbReference type="EMBL" id="PFBW01000184">
    <property type="protein sequence ID" value="PIR77107.1"/>
    <property type="molecule type" value="Genomic_DNA"/>
</dbReference>
<gene>
    <name evidence="2" type="ORF">COU30_04180</name>
</gene>